<feature type="compositionally biased region" description="Basic and acidic residues" evidence="5">
    <location>
        <begin position="1"/>
        <end position="12"/>
    </location>
</feature>
<evidence type="ECO:0000313" key="8">
    <source>
        <dbReference type="EMBL" id="GFJ85087.1"/>
    </source>
</evidence>
<sequence>MSNDLRRVRNASDDPATTVSQGVPVVSPPAPSNARVPRTRTGATWFGLCAAALLSVVLIVFMLQNTRSVRVDFLWMNGSLPLALALLIAAVGAALLTMAVGAARIAQLRRLSRQRHQTR</sequence>
<keyword evidence="4 6" id="KW-0472">Membrane</keyword>
<evidence type="ECO:0000256" key="1">
    <source>
        <dbReference type="ARBA" id="ARBA00022475"/>
    </source>
</evidence>
<evidence type="ECO:0000256" key="5">
    <source>
        <dbReference type="SAM" id="MobiDB-lite"/>
    </source>
</evidence>
<protein>
    <recommendedName>
        <fullName evidence="7">Lipopolysaccharide assembly protein A domain-containing protein</fullName>
    </recommendedName>
</protein>
<dbReference type="Pfam" id="PF06305">
    <property type="entry name" value="LapA_dom"/>
    <property type="match status" value="1"/>
</dbReference>
<feature type="transmembrane region" description="Helical" evidence="6">
    <location>
        <begin position="83"/>
        <end position="106"/>
    </location>
</feature>
<reference evidence="8 9" key="1">
    <citation type="submission" date="2020-03" db="EMBL/GenBank/DDBJ databases">
        <title>Whole genome shotgun sequence of Phytohabitans houttuyneae NBRC 108639.</title>
        <authorList>
            <person name="Komaki H."/>
            <person name="Tamura T."/>
        </authorList>
    </citation>
    <scope>NUCLEOTIDE SEQUENCE [LARGE SCALE GENOMIC DNA]</scope>
    <source>
        <strain evidence="8 9">NBRC 108639</strain>
    </source>
</reference>
<keyword evidence="1" id="KW-1003">Cell membrane</keyword>
<feature type="transmembrane region" description="Helical" evidence="6">
    <location>
        <begin position="43"/>
        <end position="63"/>
    </location>
</feature>
<proteinExistence type="predicted"/>
<keyword evidence="9" id="KW-1185">Reference proteome</keyword>
<keyword evidence="3 6" id="KW-1133">Transmembrane helix</keyword>
<evidence type="ECO:0000259" key="7">
    <source>
        <dbReference type="Pfam" id="PF06305"/>
    </source>
</evidence>
<evidence type="ECO:0000256" key="6">
    <source>
        <dbReference type="SAM" id="Phobius"/>
    </source>
</evidence>
<evidence type="ECO:0000256" key="2">
    <source>
        <dbReference type="ARBA" id="ARBA00022692"/>
    </source>
</evidence>
<accession>A0A6V8KTE1</accession>
<dbReference type="AlphaFoldDB" id="A0A6V8KTE1"/>
<dbReference type="GO" id="GO:0005886">
    <property type="term" value="C:plasma membrane"/>
    <property type="evidence" value="ECO:0007669"/>
    <property type="project" value="InterPro"/>
</dbReference>
<evidence type="ECO:0000256" key="3">
    <source>
        <dbReference type="ARBA" id="ARBA00022989"/>
    </source>
</evidence>
<organism evidence="8 9">
    <name type="scientific">Phytohabitans houttuyneae</name>
    <dbReference type="NCBI Taxonomy" id="1076126"/>
    <lineage>
        <taxon>Bacteria</taxon>
        <taxon>Bacillati</taxon>
        <taxon>Actinomycetota</taxon>
        <taxon>Actinomycetes</taxon>
        <taxon>Micromonosporales</taxon>
        <taxon>Micromonosporaceae</taxon>
    </lineage>
</organism>
<reference evidence="8 9" key="2">
    <citation type="submission" date="2020-03" db="EMBL/GenBank/DDBJ databases">
        <authorList>
            <person name="Ichikawa N."/>
            <person name="Kimura A."/>
            <person name="Kitahashi Y."/>
            <person name="Uohara A."/>
        </authorList>
    </citation>
    <scope>NUCLEOTIDE SEQUENCE [LARGE SCALE GENOMIC DNA]</scope>
    <source>
        <strain evidence="8 9">NBRC 108639</strain>
    </source>
</reference>
<comment type="caution">
    <text evidence="8">The sequence shown here is derived from an EMBL/GenBank/DDBJ whole genome shotgun (WGS) entry which is preliminary data.</text>
</comment>
<gene>
    <name evidence="8" type="ORF">Phou_092670</name>
</gene>
<name>A0A6V8KTE1_9ACTN</name>
<keyword evidence="2 6" id="KW-0812">Transmembrane</keyword>
<dbReference type="Proteomes" id="UP000482800">
    <property type="component" value="Unassembled WGS sequence"/>
</dbReference>
<feature type="domain" description="Lipopolysaccharide assembly protein A" evidence="7">
    <location>
        <begin position="64"/>
        <end position="117"/>
    </location>
</feature>
<feature type="region of interest" description="Disordered" evidence="5">
    <location>
        <begin position="1"/>
        <end position="37"/>
    </location>
</feature>
<dbReference type="EMBL" id="BLPF01000004">
    <property type="protein sequence ID" value="GFJ85087.1"/>
    <property type="molecule type" value="Genomic_DNA"/>
</dbReference>
<evidence type="ECO:0000256" key="4">
    <source>
        <dbReference type="ARBA" id="ARBA00023136"/>
    </source>
</evidence>
<evidence type="ECO:0000313" key="9">
    <source>
        <dbReference type="Proteomes" id="UP000482800"/>
    </source>
</evidence>
<dbReference type="InterPro" id="IPR010445">
    <property type="entry name" value="LapA_dom"/>
</dbReference>